<dbReference type="AlphaFoldDB" id="A0A2S5TD36"/>
<organism evidence="2 3">
    <name type="scientific">Solimonas fluminis</name>
    <dbReference type="NCBI Taxonomy" id="2086571"/>
    <lineage>
        <taxon>Bacteria</taxon>
        <taxon>Pseudomonadati</taxon>
        <taxon>Pseudomonadota</taxon>
        <taxon>Gammaproteobacteria</taxon>
        <taxon>Nevskiales</taxon>
        <taxon>Nevskiaceae</taxon>
        <taxon>Solimonas</taxon>
    </lineage>
</organism>
<evidence type="ECO:0000313" key="3">
    <source>
        <dbReference type="Proteomes" id="UP000238220"/>
    </source>
</evidence>
<comment type="caution">
    <text evidence="2">The sequence shown here is derived from an EMBL/GenBank/DDBJ whole genome shotgun (WGS) entry which is preliminary data.</text>
</comment>
<dbReference type="OrthoDB" id="8776015at2"/>
<evidence type="ECO:0000313" key="2">
    <source>
        <dbReference type="EMBL" id="PPE72748.1"/>
    </source>
</evidence>
<proteinExistence type="predicted"/>
<gene>
    <name evidence="2" type="ORF">C3942_17005</name>
</gene>
<dbReference type="Proteomes" id="UP000238220">
    <property type="component" value="Unassembled WGS sequence"/>
</dbReference>
<dbReference type="EMBL" id="PSNW01000010">
    <property type="protein sequence ID" value="PPE72748.1"/>
    <property type="molecule type" value="Genomic_DNA"/>
</dbReference>
<dbReference type="RefSeq" id="WP_104231558.1">
    <property type="nucleotide sequence ID" value="NZ_PSNW01000010.1"/>
</dbReference>
<keyword evidence="3" id="KW-1185">Reference proteome</keyword>
<name>A0A2S5TD36_9GAMM</name>
<accession>A0A2S5TD36</accession>
<keyword evidence="1" id="KW-0732">Signal</keyword>
<reference evidence="2 3" key="1">
    <citation type="submission" date="2018-02" db="EMBL/GenBank/DDBJ databases">
        <title>Genome sequencing of Solimonas sp. HR-BB.</title>
        <authorList>
            <person name="Lee Y."/>
            <person name="Jeon C.O."/>
        </authorList>
    </citation>
    <scope>NUCLEOTIDE SEQUENCE [LARGE SCALE GENOMIC DNA]</scope>
    <source>
        <strain evidence="2 3">HR-BB</strain>
    </source>
</reference>
<feature type="signal peptide" evidence="1">
    <location>
        <begin position="1"/>
        <end position="22"/>
    </location>
</feature>
<sequence length="93" mass="9720">MSPIRITAAALVFALLAPVAAAKEASAQHSKEGFITFVEDGRLWVFKVGSQEAEDFKAHGEPTKMATKVGAGPGGMTVKSADLETLDAYLTAP</sequence>
<feature type="chain" id="PRO_5015567312" evidence="1">
    <location>
        <begin position="23"/>
        <end position="93"/>
    </location>
</feature>
<protein>
    <submittedName>
        <fullName evidence="2">Uncharacterized protein</fullName>
    </submittedName>
</protein>
<evidence type="ECO:0000256" key="1">
    <source>
        <dbReference type="SAM" id="SignalP"/>
    </source>
</evidence>